<dbReference type="InterPro" id="IPR013766">
    <property type="entry name" value="Thioredoxin_domain"/>
</dbReference>
<dbReference type="PROSITE" id="PS00194">
    <property type="entry name" value="THIOREDOXIN_1"/>
    <property type="match status" value="1"/>
</dbReference>
<dbReference type="SUPFAM" id="SSF52833">
    <property type="entry name" value="Thioredoxin-like"/>
    <property type="match status" value="1"/>
</dbReference>
<name>A0A2A8CUC7_9BACT</name>
<dbReference type="Gene3D" id="3.40.30.10">
    <property type="entry name" value="Glutaredoxin"/>
    <property type="match status" value="1"/>
</dbReference>
<dbReference type="EMBL" id="PDEQ01000009">
    <property type="protein sequence ID" value="PEN11445.1"/>
    <property type="molecule type" value="Genomic_DNA"/>
</dbReference>
<sequence length="205" mass="22340">MSIWSTQYVRIIALTAVVVLIGGVYVFLPDSAPDRSSSESESPPVTSTRASGANGSQHPLQSQKAPDFALERMNGETFRLSEHRGEVVVVNFWATWCPPCRMEIPGFIKLQKEFRDQGLTFVGISLDKGGFGAVRPYAEEMAINYPLVMGESSVVQKYGGVRGLPTTFVIDAEGDIAFARPGYLPEKQLRARLKPLLNEASSAGS</sequence>
<dbReference type="Proteomes" id="UP000220102">
    <property type="component" value="Unassembled WGS sequence"/>
</dbReference>
<accession>A0A2A8CUC7</accession>
<keyword evidence="3" id="KW-0472">Membrane</keyword>
<dbReference type="PROSITE" id="PS51352">
    <property type="entry name" value="THIOREDOXIN_2"/>
    <property type="match status" value="1"/>
</dbReference>
<dbReference type="PANTHER" id="PTHR42852">
    <property type="entry name" value="THIOL:DISULFIDE INTERCHANGE PROTEIN DSBE"/>
    <property type="match status" value="1"/>
</dbReference>
<dbReference type="InterPro" id="IPR000866">
    <property type="entry name" value="AhpC/TSA"/>
</dbReference>
<proteinExistence type="predicted"/>
<dbReference type="GO" id="GO:0016491">
    <property type="term" value="F:oxidoreductase activity"/>
    <property type="evidence" value="ECO:0007669"/>
    <property type="project" value="InterPro"/>
</dbReference>
<feature type="region of interest" description="Disordered" evidence="2">
    <location>
        <begin position="32"/>
        <end position="64"/>
    </location>
</feature>
<feature type="compositionally biased region" description="Low complexity" evidence="2">
    <location>
        <begin position="39"/>
        <end position="49"/>
    </location>
</feature>
<dbReference type="Pfam" id="PF00578">
    <property type="entry name" value="AhpC-TSA"/>
    <property type="match status" value="1"/>
</dbReference>
<dbReference type="AlphaFoldDB" id="A0A2A8CUC7"/>
<dbReference type="OrthoDB" id="9794348at2"/>
<dbReference type="PANTHER" id="PTHR42852:SF13">
    <property type="entry name" value="PROTEIN DIPZ"/>
    <property type="match status" value="1"/>
</dbReference>
<feature type="transmembrane region" description="Helical" evidence="3">
    <location>
        <begin position="7"/>
        <end position="28"/>
    </location>
</feature>
<comment type="caution">
    <text evidence="5">The sequence shown here is derived from an EMBL/GenBank/DDBJ whole genome shotgun (WGS) entry which is preliminary data.</text>
</comment>
<dbReference type="InterPro" id="IPR050553">
    <property type="entry name" value="Thioredoxin_ResA/DsbE_sf"/>
</dbReference>
<evidence type="ECO:0000313" key="5">
    <source>
        <dbReference type="EMBL" id="PEN11445.1"/>
    </source>
</evidence>
<dbReference type="InterPro" id="IPR017937">
    <property type="entry name" value="Thioredoxin_CS"/>
</dbReference>
<protein>
    <submittedName>
        <fullName evidence="5">Alkyl hydroperoxide reductase</fullName>
    </submittedName>
</protein>
<keyword evidence="1" id="KW-0676">Redox-active center</keyword>
<dbReference type="CDD" id="cd02966">
    <property type="entry name" value="TlpA_like_family"/>
    <property type="match status" value="1"/>
</dbReference>
<dbReference type="RefSeq" id="WP_098078009.1">
    <property type="nucleotide sequence ID" value="NZ_PDEQ01000009.1"/>
</dbReference>
<reference evidence="5 6" key="1">
    <citation type="submission" date="2017-10" db="EMBL/GenBank/DDBJ databases">
        <title>Draft genome of Longibacter Salinarum.</title>
        <authorList>
            <person name="Goh K.M."/>
            <person name="Shamsir M.S."/>
            <person name="Lim S.W."/>
        </authorList>
    </citation>
    <scope>NUCLEOTIDE SEQUENCE [LARGE SCALE GENOMIC DNA]</scope>
    <source>
        <strain evidence="5 6">KCTC 52045</strain>
    </source>
</reference>
<keyword evidence="3" id="KW-0812">Transmembrane</keyword>
<evidence type="ECO:0000259" key="4">
    <source>
        <dbReference type="PROSITE" id="PS51352"/>
    </source>
</evidence>
<keyword evidence="3" id="KW-1133">Transmembrane helix</keyword>
<gene>
    <name evidence="5" type="ORF">CRI94_15530</name>
</gene>
<dbReference type="InterPro" id="IPR036249">
    <property type="entry name" value="Thioredoxin-like_sf"/>
</dbReference>
<feature type="domain" description="Thioredoxin" evidence="4">
    <location>
        <begin position="59"/>
        <end position="198"/>
    </location>
</feature>
<evidence type="ECO:0000256" key="3">
    <source>
        <dbReference type="SAM" id="Phobius"/>
    </source>
</evidence>
<organism evidence="5 6">
    <name type="scientific">Longibacter salinarum</name>
    <dbReference type="NCBI Taxonomy" id="1850348"/>
    <lineage>
        <taxon>Bacteria</taxon>
        <taxon>Pseudomonadati</taxon>
        <taxon>Rhodothermota</taxon>
        <taxon>Rhodothermia</taxon>
        <taxon>Rhodothermales</taxon>
        <taxon>Salisaetaceae</taxon>
        <taxon>Longibacter</taxon>
    </lineage>
</organism>
<keyword evidence="6" id="KW-1185">Reference proteome</keyword>
<evidence type="ECO:0000256" key="2">
    <source>
        <dbReference type="SAM" id="MobiDB-lite"/>
    </source>
</evidence>
<feature type="compositionally biased region" description="Polar residues" evidence="2">
    <location>
        <begin position="50"/>
        <end position="64"/>
    </location>
</feature>
<evidence type="ECO:0000313" key="6">
    <source>
        <dbReference type="Proteomes" id="UP000220102"/>
    </source>
</evidence>
<dbReference type="GO" id="GO:0016209">
    <property type="term" value="F:antioxidant activity"/>
    <property type="evidence" value="ECO:0007669"/>
    <property type="project" value="InterPro"/>
</dbReference>
<evidence type="ECO:0000256" key="1">
    <source>
        <dbReference type="ARBA" id="ARBA00023284"/>
    </source>
</evidence>